<accession>A0A9N7YXR1</accession>
<feature type="compositionally biased region" description="Basic and acidic residues" evidence="1">
    <location>
        <begin position="132"/>
        <end position="145"/>
    </location>
</feature>
<dbReference type="EMBL" id="CADEAL010002846">
    <property type="protein sequence ID" value="CAB1442416.1"/>
    <property type="molecule type" value="Genomic_DNA"/>
</dbReference>
<name>A0A9N7YXR1_PLEPL</name>
<protein>
    <submittedName>
        <fullName evidence="2">Uncharacterized protein</fullName>
    </submittedName>
</protein>
<dbReference type="AlphaFoldDB" id="A0A9N7YXR1"/>
<proteinExistence type="predicted"/>
<keyword evidence="3" id="KW-1185">Reference proteome</keyword>
<organism evidence="2 3">
    <name type="scientific">Pleuronectes platessa</name>
    <name type="common">European plaice</name>
    <dbReference type="NCBI Taxonomy" id="8262"/>
    <lineage>
        <taxon>Eukaryota</taxon>
        <taxon>Metazoa</taxon>
        <taxon>Chordata</taxon>
        <taxon>Craniata</taxon>
        <taxon>Vertebrata</taxon>
        <taxon>Euteleostomi</taxon>
        <taxon>Actinopterygii</taxon>
        <taxon>Neopterygii</taxon>
        <taxon>Teleostei</taxon>
        <taxon>Neoteleostei</taxon>
        <taxon>Acanthomorphata</taxon>
        <taxon>Carangaria</taxon>
        <taxon>Pleuronectiformes</taxon>
        <taxon>Pleuronectoidei</taxon>
        <taxon>Pleuronectidae</taxon>
        <taxon>Pleuronectes</taxon>
    </lineage>
</organism>
<dbReference type="Proteomes" id="UP001153269">
    <property type="component" value="Unassembled WGS sequence"/>
</dbReference>
<evidence type="ECO:0000313" key="3">
    <source>
        <dbReference type="Proteomes" id="UP001153269"/>
    </source>
</evidence>
<evidence type="ECO:0000313" key="2">
    <source>
        <dbReference type="EMBL" id="CAB1442416.1"/>
    </source>
</evidence>
<comment type="caution">
    <text evidence="2">The sequence shown here is derived from an EMBL/GenBank/DDBJ whole genome shotgun (WGS) entry which is preliminary data.</text>
</comment>
<gene>
    <name evidence="2" type="ORF">PLEPLA_LOCUS30086</name>
</gene>
<feature type="region of interest" description="Disordered" evidence="1">
    <location>
        <begin position="116"/>
        <end position="145"/>
    </location>
</feature>
<sequence length="145" mass="16821">MSCTYEAEAEPCESFILFRTILTRTWAAPPELFCFKLCALRRFLFLSTLIHLRTTTDVVSCHVPRPCRPPCIVIHPQMRTGHDSRQGQYDCPQHTEQLQSNSDVMKDEMACDTEPRRQFDMNNLTEGNDEFSNQKDEGIERMDTT</sequence>
<reference evidence="2" key="1">
    <citation type="submission" date="2020-03" db="EMBL/GenBank/DDBJ databases">
        <authorList>
            <person name="Weist P."/>
        </authorList>
    </citation>
    <scope>NUCLEOTIDE SEQUENCE</scope>
</reference>
<evidence type="ECO:0000256" key="1">
    <source>
        <dbReference type="SAM" id="MobiDB-lite"/>
    </source>
</evidence>